<proteinExistence type="inferred from homology"/>
<comment type="caution">
    <text evidence="8">The sequence shown here is derived from an EMBL/GenBank/DDBJ whole genome shotgun (WGS) entry which is preliminary data.</text>
</comment>
<keyword evidence="5" id="KW-0143">Chaperone</keyword>
<dbReference type="SUPFAM" id="SSF53067">
    <property type="entry name" value="Actin-like ATPase domain"/>
    <property type="match status" value="2"/>
</dbReference>
<dbReference type="RefSeq" id="WP_377427761.1">
    <property type="nucleotide sequence ID" value="NZ_JBHSPR010000032.1"/>
</dbReference>
<dbReference type="Pfam" id="PF00012">
    <property type="entry name" value="HSP70"/>
    <property type="match status" value="1"/>
</dbReference>
<feature type="region of interest" description="Disordered" evidence="7">
    <location>
        <begin position="535"/>
        <end position="560"/>
    </location>
</feature>
<keyword evidence="3 6" id="KW-0067">ATP-binding</keyword>
<feature type="compositionally biased region" description="Gly residues" evidence="7">
    <location>
        <begin position="416"/>
        <end position="426"/>
    </location>
</feature>
<name>A0ABW1KFZ4_9ACTN</name>
<evidence type="ECO:0000256" key="7">
    <source>
        <dbReference type="SAM" id="MobiDB-lite"/>
    </source>
</evidence>
<comment type="similarity">
    <text evidence="1 6">Belongs to the heat shock protein 70 family.</text>
</comment>
<evidence type="ECO:0000256" key="1">
    <source>
        <dbReference type="ARBA" id="ARBA00007381"/>
    </source>
</evidence>
<keyword evidence="4" id="KW-0346">Stress response</keyword>
<dbReference type="Gene3D" id="3.90.640.10">
    <property type="entry name" value="Actin, Chain A, domain 4"/>
    <property type="match status" value="1"/>
</dbReference>
<accession>A0ABW1KFZ4</accession>
<dbReference type="EMBL" id="JBHSPR010000032">
    <property type="protein sequence ID" value="MFC6020490.1"/>
    <property type="molecule type" value="Genomic_DNA"/>
</dbReference>
<protein>
    <submittedName>
        <fullName evidence="8">Hsp70 family protein</fullName>
    </submittedName>
</protein>
<dbReference type="InterPro" id="IPR018181">
    <property type="entry name" value="Heat_shock_70_CS"/>
</dbReference>
<feature type="compositionally biased region" description="Gly residues" evidence="7">
    <location>
        <begin position="536"/>
        <end position="545"/>
    </location>
</feature>
<evidence type="ECO:0000256" key="6">
    <source>
        <dbReference type="RuleBase" id="RU003322"/>
    </source>
</evidence>
<dbReference type="InterPro" id="IPR043129">
    <property type="entry name" value="ATPase_NBD"/>
</dbReference>
<evidence type="ECO:0000256" key="2">
    <source>
        <dbReference type="ARBA" id="ARBA00022741"/>
    </source>
</evidence>
<dbReference type="InterPro" id="IPR013126">
    <property type="entry name" value="Hsp_70_fam"/>
</dbReference>
<dbReference type="Gene3D" id="3.30.420.40">
    <property type="match status" value="2"/>
</dbReference>
<keyword evidence="9" id="KW-1185">Reference proteome</keyword>
<gene>
    <name evidence="8" type="ORF">ACFP2T_30510</name>
</gene>
<feature type="region of interest" description="Disordered" evidence="7">
    <location>
        <begin position="410"/>
        <end position="433"/>
    </location>
</feature>
<sequence length="707" mass="72565">MGAHDFRLGVDFGTSNTVAVLRWPDERVRPLLFDGSPLLPSAVFAGLDGRIAVGRNALHAGRAHPERFEPYPKRCIDDGTVLLGYAGTSSAEPAAVPVEELIAAVLRRVAEEASRAAGQSVPHAVLTFPAGWRQARRSILLTAANRVFPRVVLVPEPVAAASHFVALEGAAVQPGSSVMVYDLGAGTFDASVVRRTADGFEVLNTEGLSDAGGLDVDAAMMAYVGALYAVRDSAAWQRLGQPVAPADRRLSRALWDDIRVGKEILSESTSVLVHVPLFDDEVPFGREQVEQLAQPILARTVAVARSTLRGTGIDAADLAGLYLVGGASRIPLVATMLHRAFGIAPTTIEQPELAVAEGSLRAVSWPLAMDGELPGAASGTTAAATANATATAMTAAGAAAVQTAGAAPSTVAEGFSDGGTGTGAGTPGTTTPATTVAGASPGGAVAAAVVPTGAPGGTAPLGGTSPPVSTATLGSTASLGGAVSSRWRVARWAADTAGWRTRNRWVAAGVAFVAVAAVLALVPILGRGDGSLADGAGNGVRGGQVGNTPTPSASPTPAPTPSSAIDFCLVGTWRETSNTVDFGFQGVQVTMKASGAIRRHWPDGRGVTQFGKATTWTGRLNGRRYEVITGGTLKFKLRTGDGEMFGQNTGASGTIIGRINGRERWREPLRAAVGSSSYACSGDVLSISVDKRDIELRRVSRNPDAKV</sequence>
<dbReference type="PROSITE" id="PS01036">
    <property type="entry name" value="HSP70_3"/>
    <property type="match status" value="1"/>
</dbReference>
<evidence type="ECO:0000256" key="4">
    <source>
        <dbReference type="ARBA" id="ARBA00023016"/>
    </source>
</evidence>
<evidence type="ECO:0000256" key="5">
    <source>
        <dbReference type="ARBA" id="ARBA00023186"/>
    </source>
</evidence>
<evidence type="ECO:0000313" key="9">
    <source>
        <dbReference type="Proteomes" id="UP001596203"/>
    </source>
</evidence>
<dbReference type="PANTHER" id="PTHR19375">
    <property type="entry name" value="HEAT SHOCK PROTEIN 70KDA"/>
    <property type="match status" value="1"/>
</dbReference>
<dbReference type="Proteomes" id="UP001596203">
    <property type="component" value="Unassembled WGS sequence"/>
</dbReference>
<dbReference type="PRINTS" id="PR00301">
    <property type="entry name" value="HEATSHOCK70"/>
</dbReference>
<evidence type="ECO:0000256" key="3">
    <source>
        <dbReference type="ARBA" id="ARBA00022840"/>
    </source>
</evidence>
<evidence type="ECO:0000313" key="8">
    <source>
        <dbReference type="EMBL" id="MFC6020490.1"/>
    </source>
</evidence>
<organism evidence="8 9">
    <name type="scientific">Plantactinospora solaniradicis</name>
    <dbReference type="NCBI Taxonomy" id="1723736"/>
    <lineage>
        <taxon>Bacteria</taxon>
        <taxon>Bacillati</taxon>
        <taxon>Actinomycetota</taxon>
        <taxon>Actinomycetes</taxon>
        <taxon>Micromonosporales</taxon>
        <taxon>Micromonosporaceae</taxon>
        <taxon>Plantactinospora</taxon>
    </lineage>
</organism>
<reference evidence="9" key="1">
    <citation type="journal article" date="2019" name="Int. J. Syst. Evol. Microbiol.">
        <title>The Global Catalogue of Microorganisms (GCM) 10K type strain sequencing project: providing services to taxonomists for standard genome sequencing and annotation.</title>
        <authorList>
            <consortium name="The Broad Institute Genomics Platform"/>
            <consortium name="The Broad Institute Genome Sequencing Center for Infectious Disease"/>
            <person name="Wu L."/>
            <person name="Ma J."/>
        </authorList>
    </citation>
    <scope>NUCLEOTIDE SEQUENCE [LARGE SCALE GENOMIC DNA]</scope>
    <source>
        <strain evidence="9">ZS-35-S2</strain>
    </source>
</reference>
<keyword evidence="2 6" id="KW-0547">Nucleotide-binding</keyword>